<evidence type="ECO:0000313" key="2">
    <source>
        <dbReference type="EMBL" id="CAI9557049.1"/>
    </source>
</evidence>
<gene>
    <name evidence="2" type="ORF">SPARVUS_LOCUS4632263</name>
</gene>
<evidence type="ECO:0008006" key="4">
    <source>
        <dbReference type="Google" id="ProtNLM"/>
    </source>
</evidence>
<accession>A0ABN9CAC8</accession>
<protein>
    <recommendedName>
        <fullName evidence="4">CsbD family protein</fullName>
    </recommendedName>
</protein>
<evidence type="ECO:0000313" key="3">
    <source>
        <dbReference type="Proteomes" id="UP001162483"/>
    </source>
</evidence>
<dbReference type="Proteomes" id="UP001162483">
    <property type="component" value="Unassembled WGS sequence"/>
</dbReference>
<organism evidence="2 3">
    <name type="scientific">Staurois parvus</name>
    <dbReference type="NCBI Taxonomy" id="386267"/>
    <lineage>
        <taxon>Eukaryota</taxon>
        <taxon>Metazoa</taxon>
        <taxon>Chordata</taxon>
        <taxon>Craniata</taxon>
        <taxon>Vertebrata</taxon>
        <taxon>Euteleostomi</taxon>
        <taxon>Amphibia</taxon>
        <taxon>Batrachia</taxon>
        <taxon>Anura</taxon>
        <taxon>Neobatrachia</taxon>
        <taxon>Ranoidea</taxon>
        <taxon>Ranidae</taxon>
        <taxon>Staurois</taxon>
    </lineage>
</organism>
<dbReference type="EMBL" id="CATNWA010008883">
    <property type="protein sequence ID" value="CAI9557049.1"/>
    <property type="molecule type" value="Genomic_DNA"/>
</dbReference>
<proteinExistence type="predicted"/>
<feature type="region of interest" description="Disordered" evidence="1">
    <location>
        <begin position="1"/>
        <end position="29"/>
    </location>
</feature>
<sequence>MDRLGGWKRSQAGQVSNVRAARYRRRRQRMVEVTSRVQNLADSVVQGVRQKDGQASQGLSRIQSAGSGTKQRQKQEQEYRIQGTGAHGKHTPRP</sequence>
<name>A0ABN9CAC8_9NEOB</name>
<keyword evidence="3" id="KW-1185">Reference proteome</keyword>
<evidence type="ECO:0000256" key="1">
    <source>
        <dbReference type="SAM" id="MobiDB-lite"/>
    </source>
</evidence>
<comment type="caution">
    <text evidence="2">The sequence shown here is derived from an EMBL/GenBank/DDBJ whole genome shotgun (WGS) entry which is preliminary data.</text>
</comment>
<feature type="region of interest" description="Disordered" evidence="1">
    <location>
        <begin position="45"/>
        <end position="94"/>
    </location>
</feature>
<reference evidence="2" key="1">
    <citation type="submission" date="2023-05" db="EMBL/GenBank/DDBJ databases">
        <authorList>
            <person name="Stuckert A."/>
        </authorList>
    </citation>
    <scope>NUCLEOTIDE SEQUENCE</scope>
</reference>
<feature type="compositionally biased region" description="Polar residues" evidence="1">
    <location>
        <begin position="53"/>
        <end position="70"/>
    </location>
</feature>